<dbReference type="AlphaFoldDB" id="A0A150XFX3"/>
<accession>A0A150XFX3</accession>
<dbReference type="RefSeq" id="WP_068216161.1">
    <property type="nucleotide sequence ID" value="NZ_LRPC01000001.1"/>
</dbReference>
<dbReference type="STRING" id="333140.AWW68_02280"/>
<reference evidence="2 3" key="1">
    <citation type="submission" date="2016-01" db="EMBL/GenBank/DDBJ databases">
        <title>Genome sequencing of Roseivirga spongicola UST030701-084.</title>
        <authorList>
            <person name="Selvaratnam C."/>
            <person name="Thevarajoo S."/>
            <person name="Goh K.M."/>
            <person name="Ee R."/>
            <person name="Chan K.-G."/>
            <person name="Chong C.S."/>
        </authorList>
    </citation>
    <scope>NUCLEOTIDE SEQUENCE [LARGE SCALE GENOMIC DNA]</scope>
    <source>
        <strain evidence="2 3">UST030701-084</strain>
    </source>
</reference>
<evidence type="ECO:0000259" key="1">
    <source>
        <dbReference type="Pfam" id="PF12867"/>
    </source>
</evidence>
<evidence type="ECO:0000313" key="2">
    <source>
        <dbReference type="EMBL" id="KYG77621.1"/>
    </source>
</evidence>
<dbReference type="Pfam" id="PF12867">
    <property type="entry name" value="DinB_2"/>
    <property type="match status" value="1"/>
</dbReference>
<gene>
    <name evidence="2" type="ORF">AWW68_02280</name>
</gene>
<protein>
    <recommendedName>
        <fullName evidence="1">DinB-like domain-containing protein</fullName>
    </recommendedName>
</protein>
<feature type="domain" description="DinB-like" evidence="1">
    <location>
        <begin position="26"/>
        <end position="150"/>
    </location>
</feature>
<proteinExistence type="predicted"/>
<name>A0A150XFX3_9BACT</name>
<dbReference type="InterPro" id="IPR034660">
    <property type="entry name" value="DinB/YfiT-like"/>
</dbReference>
<sequence length="160" mass="18530">MEITSAEQYLQEDATGSLAELTTDHSAAWGKMTPQHMVEHLIITFKMSIGKINIPIITKEEDWPKTKAYLMKDSPMRRNVPSPVGNNDLLPLRFPDLESAKAKLLQERDSFLQFVKEKPDFLANHPFGGPMNAEEWLLFHRKHFKHHFIQFGLIPDYEQN</sequence>
<comment type="caution">
    <text evidence="2">The sequence shown here is derived from an EMBL/GenBank/DDBJ whole genome shotgun (WGS) entry which is preliminary data.</text>
</comment>
<organism evidence="2 3">
    <name type="scientific">Roseivirga spongicola</name>
    <dbReference type="NCBI Taxonomy" id="333140"/>
    <lineage>
        <taxon>Bacteria</taxon>
        <taxon>Pseudomonadati</taxon>
        <taxon>Bacteroidota</taxon>
        <taxon>Cytophagia</taxon>
        <taxon>Cytophagales</taxon>
        <taxon>Roseivirgaceae</taxon>
        <taxon>Roseivirga</taxon>
    </lineage>
</organism>
<evidence type="ECO:0000313" key="3">
    <source>
        <dbReference type="Proteomes" id="UP000075606"/>
    </source>
</evidence>
<dbReference type="OrthoDB" id="2599194at2"/>
<dbReference type="EMBL" id="LRPC01000001">
    <property type="protein sequence ID" value="KYG77621.1"/>
    <property type="molecule type" value="Genomic_DNA"/>
</dbReference>
<dbReference type="Proteomes" id="UP000075606">
    <property type="component" value="Unassembled WGS sequence"/>
</dbReference>
<keyword evidence="3" id="KW-1185">Reference proteome</keyword>
<dbReference type="SUPFAM" id="SSF109854">
    <property type="entry name" value="DinB/YfiT-like putative metalloenzymes"/>
    <property type="match status" value="1"/>
</dbReference>
<dbReference type="InterPro" id="IPR024775">
    <property type="entry name" value="DinB-like"/>
</dbReference>
<dbReference type="Gene3D" id="1.20.120.450">
    <property type="entry name" value="dinb family like domain"/>
    <property type="match status" value="1"/>
</dbReference>